<evidence type="ECO:0000256" key="3">
    <source>
        <dbReference type="ARBA" id="ARBA00004642"/>
    </source>
</evidence>
<dbReference type="Pfam" id="PF11717">
    <property type="entry name" value="Tudor-knot"/>
    <property type="match status" value="1"/>
</dbReference>
<dbReference type="GO" id="GO:0005654">
    <property type="term" value="C:nucleoplasm"/>
    <property type="evidence" value="ECO:0007669"/>
    <property type="project" value="UniProtKB-SubCell"/>
</dbReference>
<dbReference type="PANTHER" id="PTHR12729:SF6">
    <property type="entry name" value="TRNA(HIS) GUANYLYLTRANSFERASE-RELATED"/>
    <property type="match status" value="1"/>
</dbReference>
<proteinExistence type="inferred from homology"/>
<evidence type="ECO:0000256" key="11">
    <source>
        <dbReference type="ARBA" id="ARBA00022842"/>
    </source>
</evidence>
<evidence type="ECO:0000256" key="7">
    <source>
        <dbReference type="ARBA" id="ARBA00022694"/>
    </source>
</evidence>
<keyword evidence="9" id="KW-0479">Metal-binding</keyword>
<keyword evidence="19" id="KW-1185">Reference proteome</keyword>
<evidence type="ECO:0000256" key="9">
    <source>
        <dbReference type="ARBA" id="ARBA00022723"/>
    </source>
</evidence>
<gene>
    <name evidence="18" type="ORF">Fmac_011805</name>
</gene>
<dbReference type="EC" id="2.7.7.79" evidence="5"/>
<dbReference type="GO" id="GO:0008193">
    <property type="term" value="F:tRNA guanylyltransferase activity"/>
    <property type="evidence" value="ECO:0007669"/>
    <property type="project" value="UniProtKB-EC"/>
</dbReference>
<keyword evidence="6" id="KW-0808">Transferase</keyword>
<keyword evidence="11" id="KW-0460">Magnesium</keyword>
<feature type="domain" description="tRNAHis guanylyltransferase catalytic" evidence="15">
    <location>
        <begin position="135"/>
        <end position="253"/>
    </location>
</feature>
<dbReference type="InterPro" id="IPR016197">
    <property type="entry name" value="Chromo-like_dom_sf"/>
</dbReference>
<comment type="cofactor">
    <cofactor evidence="1">
        <name>Mg(2+)</name>
        <dbReference type="ChEBI" id="CHEBI:18420"/>
    </cofactor>
</comment>
<dbReference type="GO" id="GO:0006400">
    <property type="term" value="P:tRNA modification"/>
    <property type="evidence" value="ECO:0007669"/>
    <property type="project" value="UniProtKB-ARBA"/>
</dbReference>
<evidence type="ECO:0000256" key="4">
    <source>
        <dbReference type="ARBA" id="ARBA00010113"/>
    </source>
</evidence>
<comment type="similarity">
    <text evidence="4">Belongs to the tRNA(His) guanylyltransferase family.</text>
</comment>
<keyword evidence="8" id="KW-0548">Nucleotidyltransferase</keyword>
<evidence type="ECO:0000259" key="15">
    <source>
        <dbReference type="Pfam" id="PF04446"/>
    </source>
</evidence>
<evidence type="ECO:0000256" key="5">
    <source>
        <dbReference type="ARBA" id="ARBA00012511"/>
    </source>
</evidence>
<comment type="subcellular location">
    <subcellularLocation>
        <location evidence="3">Nucleus</location>
        <location evidence="3">Nucleoplasm</location>
    </subcellularLocation>
</comment>
<keyword evidence="12" id="KW-0342">GTP-binding</keyword>
<keyword evidence="10" id="KW-0547">Nucleotide-binding</keyword>
<feature type="domain" description="Thg1 C-terminal" evidence="17">
    <location>
        <begin position="259"/>
        <end position="341"/>
    </location>
</feature>
<dbReference type="SUPFAM" id="SSF54160">
    <property type="entry name" value="Chromo domain-like"/>
    <property type="match status" value="1"/>
</dbReference>
<dbReference type="GO" id="GO:0005525">
    <property type="term" value="F:GTP binding"/>
    <property type="evidence" value="ECO:0007669"/>
    <property type="project" value="UniProtKB-KW"/>
</dbReference>
<evidence type="ECO:0000256" key="13">
    <source>
        <dbReference type="ARBA" id="ARBA00023242"/>
    </source>
</evidence>
<feature type="domain" description="Thg1 C-terminal" evidence="17">
    <location>
        <begin position="526"/>
        <end position="626"/>
    </location>
</feature>
<feature type="domain" description="Tudor-knot" evidence="16">
    <location>
        <begin position="88"/>
        <end position="129"/>
    </location>
</feature>
<evidence type="ECO:0000256" key="2">
    <source>
        <dbReference type="ARBA" id="ARBA00002939"/>
    </source>
</evidence>
<evidence type="ECO:0000256" key="14">
    <source>
        <dbReference type="ARBA" id="ARBA00047281"/>
    </source>
</evidence>
<dbReference type="PANTHER" id="PTHR12729">
    <property type="entry name" value="TRNA(HIS) GUANYLYLTRANSFERASE-RELATED"/>
    <property type="match status" value="1"/>
</dbReference>
<dbReference type="FunFam" id="3.30.70.3000:FF:000002">
    <property type="entry name" value="tRNA(His) guanylyltransferase 1"/>
    <property type="match status" value="1"/>
</dbReference>
<dbReference type="AlphaFoldDB" id="A0ABD1MNH8"/>
<evidence type="ECO:0000256" key="12">
    <source>
        <dbReference type="ARBA" id="ARBA00023134"/>
    </source>
</evidence>
<dbReference type="EMBL" id="JBGMDY010000004">
    <property type="protein sequence ID" value="KAL2337359.1"/>
    <property type="molecule type" value="Genomic_DNA"/>
</dbReference>
<dbReference type="Gene3D" id="2.30.30.140">
    <property type="match status" value="1"/>
</dbReference>
<comment type="function">
    <text evidence="2">Adds a GMP to the 5'-end of tRNA(His) after transcription and RNase P cleavage.</text>
</comment>
<evidence type="ECO:0000313" key="18">
    <source>
        <dbReference type="EMBL" id="KAL2337359.1"/>
    </source>
</evidence>
<dbReference type="Pfam" id="PF04446">
    <property type="entry name" value="Thg1"/>
    <property type="match status" value="2"/>
</dbReference>
<evidence type="ECO:0000256" key="10">
    <source>
        <dbReference type="ARBA" id="ARBA00022741"/>
    </source>
</evidence>
<feature type="domain" description="tRNAHis guanylyltransferase catalytic" evidence="15">
    <location>
        <begin position="393"/>
        <end position="522"/>
    </location>
</feature>
<evidence type="ECO:0000259" key="16">
    <source>
        <dbReference type="Pfam" id="PF11717"/>
    </source>
</evidence>
<dbReference type="InterPro" id="IPR007537">
    <property type="entry name" value="tRNAHis_GuaTrfase_Thg1"/>
</dbReference>
<protein>
    <recommendedName>
        <fullName evidence="5">tRNA(His) guanylyltransferase</fullName>
        <ecNumber evidence="5">2.7.7.79</ecNumber>
    </recommendedName>
</protein>
<dbReference type="Gene3D" id="3.30.70.3000">
    <property type="match status" value="2"/>
</dbReference>
<evidence type="ECO:0000256" key="8">
    <source>
        <dbReference type="ARBA" id="ARBA00022695"/>
    </source>
</evidence>
<dbReference type="Proteomes" id="UP001603857">
    <property type="component" value="Unassembled WGS sequence"/>
</dbReference>
<dbReference type="InterPro" id="IPR038469">
    <property type="entry name" value="tRNAHis_GuaTrfase_Thg1_sf"/>
</dbReference>
<comment type="caution">
    <text evidence="18">The sequence shown here is derived from an EMBL/GenBank/DDBJ whole genome shotgun (WGS) entry which is preliminary data.</text>
</comment>
<reference evidence="18 19" key="1">
    <citation type="submission" date="2024-08" db="EMBL/GenBank/DDBJ databases">
        <title>Insights into the chromosomal genome structure of Flemingia macrophylla.</title>
        <authorList>
            <person name="Ding Y."/>
            <person name="Zhao Y."/>
            <person name="Bi W."/>
            <person name="Wu M."/>
            <person name="Zhao G."/>
            <person name="Gong Y."/>
            <person name="Li W."/>
            <person name="Zhang P."/>
        </authorList>
    </citation>
    <scope>NUCLEOTIDE SEQUENCE [LARGE SCALE GENOMIC DNA]</scope>
    <source>
        <strain evidence="18">DYQJB</strain>
        <tissue evidence="18">Leaf</tissue>
    </source>
</reference>
<sequence length="640" mass="74368">MSDIIDREKLHTPPLKARSVSVGSLTHLIQTEPSFLDTVHFSLVGLIETPTGTESSSTHVASNGKSLSVEVADAPSEPDATKQQRSSVEVGTCVMCRWRDNKYHPKVIKRRKVPNAIPNDYEYYVHYTEMANSKYEYVKCFEVEDEVMFPSIILVWINAYKLQKPCEANTLRLMNCCAVEVLEEYADVVLAYGFSDEYTFVFKKTTKFYERRASKVLSVITSFFSSVFVRKWGEFFPQKELQCPPSFHGRVIAWASTEVLQAYLLWRQNICHLGNQREQCLWRLVEHGMNEMEAQDLIKGFEKSDLNNLLFDEFNVNYISLEPIFRQGSCVLKTMGEDIVKYTDNGAPIKRHRRKIATVHSKKIASRRFWNEQTILLKELGDFVEEINNVSLEYVRSFEFDSKLMPSTWIVVRIDGCHFHRFSEIHEFAKPKDDRALNLMNSCAVAILEKFWEDVVFAYGVSDEYSFILNKSSNLYQRRANKIISAIVSYFTSTYVMRWKDFFAQSELKYPSSFDGRAVCYPSTDIIRDYLSWRQVDCHINNQYNSCFWKLVASGKSKREAQNSLKGAQLQKKIEELAIDYNKLPIMYRQGSSIYREKVDNVLMHQENEESTECYGKVIVEHIDIIGPTFWLEHPNILDE</sequence>
<dbReference type="Pfam" id="PF14413">
    <property type="entry name" value="Thg1C"/>
    <property type="match status" value="2"/>
</dbReference>
<evidence type="ECO:0000256" key="6">
    <source>
        <dbReference type="ARBA" id="ARBA00022679"/>
    </source>
</evidence>
<evidence type="ECO:0000259" key="17">
    <source>
        <dbReference type="Pfam" id="PF14413"/>
    </source>
</evidence>
<dbReference type="InterPro" id="IPR025845">
    <property type="entry name" value="Thg1_C_dom"/>
</dbReference>
<dbReference type="GO" id="GO:0046872">
    <property type="term" value="F:metal ion binding"/>
    <property type="evidence" value="ECO:0007669"/>
    <property type="project" value="UniProtKB-KW"/>
</dbReference>
<evidence type="ECO:0000313" key="19">
    <source>
        <dbReference type="Proteomes" id="UP001603857"/>
    </source>
</evidence>
<keyword evidence="7" id="KW-0819">tRNA processing</keyword>
<evidence type="ECO:0000256" key="1">
    <source>
        <dbReference type="ARBA" id="ARBA00001946"/>
    </source>
</evidence>
<dbReference type="InterPro" id="IPR025995">
    <property type="entry name" value="Tudor-knot"/>
</dbReference>
<comment type="catalytic activity">
    <reaction evidence="14">
        <text>a 5'-end ribonucleotide-tRNA(His) + GTP + ATP + H2O = a 5'-end phospho-guanosine-ribonucleotide-tRNA(His) + AMP + 2 diphosphate + H(+)</text>
        <dbReference type="Rhea" id="RHEA:54564"/>
        <dbReference type="Rhea" id="RHEA-COMP:14193"/>
        <dbReference type="Rhea" id="RHEA-COMP:14917"/>
        <dbReference type="ChEBI" id="CHEBI:15377"/>
        <dbReference type="ChEBI" id="CHEBI:15378"/>
        <dbReference type="ChEBI" id="CHEBI:30616"/>
        <dbReference type="ChEBI" id="CHEBI:33019"/>
        <dbReference type="ChEBI" id="CHEBI:37565"/>
        <dbReference type="ChEBI" id="CHEBI:138282"/>
        <dbReference type="ChEBI" id="CHEBI:141847"/>
        <dbReference type="ChEBI" id="CHEBI:456215"/>
        <dbReference type="EC" id="2.7.7.79"/>
    </reaction>
</comment>
<name>A0ABD1MNH8_9FABA</name>
<accession>A0ABD1MNH8</accession>
<dbReference type="InterPro" id="IPR024956">
    <property type="entry name" value="tRNAHis_GuaTrfase_cat"/>
</dbReference>
<organism evidence="18 19">
    <name type="scientific">Flemingia macrophylla</name>
    <dbReference type="NCBI Taxonomy" id="520843"/>
    <lineage>
        <taxon>Eukaryota</taxon>
        <taxon>Viridiplantae</taxon>
        <taxon>Streptophyta</taxon>
        <taxon>Embryophyta</taxon>
        <taxon>Tracheophyta</taxon>
        <taxon>Spermatophyta</taxon>
        <taxon>Magnoliopsida</taxon>
        <taxon>eudicotyledons</taxon>
        <taxon>Gunneridae</taxon>
        <taxon>Pentapetalae</taxon>
        <taxon>rosids</taxon>
        <taxon>fabids</taxon>
        <taxon>Fabales</taxon>
        <taxon>Fabaceae</taxon>
        <taxon>Papilionoideae</taxon>
        <taxon>50 kb inversion clade</taxon>
        <taxon>NPAAA clade</taxon>
        <taxon>indigoferoid/millettioid clade</taxon>
        <taxon>Phaseoleae</taxon>
        <taxon>Flemingia</taxon>
    </lineage>
</organism>
<keyword evidence="13" id="KW-0539">Nucleus</keyword>